<dbReference type="Gene3D" id="1.10.287.470">
    <property type="entry name" value="Helix hairpin bin"/>
    <property type="match status" value="1"/>
</dbReference>
<evidence type="ECO:0000256" key="1">
    <source>
        <dbReference type="ARBA" id="ARBA00009477"/>
    </source>
</evidence>
<feature type="region of interest" description="Disordered" evidence="2">
    <location>
        <begin position="380"/>
        <end position="423"/>
    </location>
</feature>
<dbReference type="InterPro" id="IPR058636">
    <property type="entry name" value="Beta-barrel_YknX"/>
</dbReference>
<feature type="domain" description="YknX-like beta-barrel" evidence="5">
    <location>
        <begin position="208"/>
        <end position="283"/>
    </location>
</feature>
<protein>
    <submittedName>
        <fullName evidence="6">Efflux transporter periplasmic adaptor subunit</fullName>
    </submittedName>
</protein>
<evidence type="ECO:0000259" key="4">
    <source>
        <dbReference type="Pfam" id="PF25917"/>
    </source>
</evidence>
<feature type="domain" description="Multidrug resistance protein MdtA-like alpha-helical hairpin" evidence="3">
    <location>
        <begin position="99"/>
        <end position="167"/>
    </location>
</feature>
<dbReference type="RefSeq" id="WP_081150331.1">
    <property type="nucleotide sequence ID" value="NZ_LVYD01000055.1"/>
</dbReference>
<dbReference type="NCBIfam" id="TIGR01730">
    <property type="entry name" value="RND_mfp"/>
    <property type="match status" value="1"/>
</dbReference>
<evidence type="ECO:0000259" key="3">
    <source>
        <dbReference type="Pfam" id="PF25876"/>
    </source>
</evidence>
<dbReference type="Gene3D" id="2.40.420.20">
    <property type="match status" value="1"/>
</dbReference>
<dbReference type="Proteomes" id="UP000192796">
    <property type="component" value="Unassembled WGS sequence"/>
</dbReference>
<feature type="region of interest" description="Disordered" evidence="2">
    <location>
        <begin position="314"/>
        <end position="342"/>
    </location>
</feature>
<feature type="domain" description="Multidrug resistance protein MdtA-like barrel-sandwich hybrid" evidence="4">
    <location>
        <begin position="59"/>
        <end position="196"/>
    </location>
</feature>
<reference evidence="6 7" key="1">
    <citation type="submission" date="2016-03" db="EMBL/GenBank/DDBJ databases">
        <title>Niastella vici sp. nov., isolated from farmland soil.</title>
        <authorList>
            <person name="Chen L."/>
            <person name="Wang D."/>
            <person name="Yang S."/>
            <person name="Wang G."/>
        </authorList>
    </citation>
    <scope>NUCLEOTIDE SEQUENCE [LARGE SCALE GENOMIC DNA]</scope>
    <source>
        <strain evidence="6 7">DJ57</strain>
    </source>
</reference>
<dbReference type="PANTHER" id="PTHR30469">
    <property type="entry name" value="MULTIDRUG RESISTANCE PROTEIN MDTA"/>
    <property type="match status" value="1"/>
</dbReference>
<dbReference type="STRING" id="1703345.A3860_30810"/>
<dbReference type="SUPFAM" id="SSF111369">
    <property type="entry name" value="HlyD-like secretion proteins"/>
    <property type="match status" value="1"/>
</dbReference>
<dbReference type="PANTHER" id="PTHR30469:SF33">
    <property type="entry name" value="SLR1207 PROTEIN"/>
    <property type="match status" value="1"/>
</dbReference>
<organism evidence="6 7">
    <name type="scientific">Niastella vici</name>
    <dbReference type="NCBI Taxonomy" id="1703345"/>
    <lineage>
        <taxon>Bacteria</taxon>
        <taxon>Pseudomonadati</taxon>
        <taxon>Bacteroidota</taxon>
        <taxon>Chitinophagia</taxon>
        <taxon>Chitinophagales</taxon>
        <taxon>Chitinophagaceae</taxon>
        <taxon>Niastella</taxon>
    </lineage>
</organism>
<evidence type="ECO:0000313" key="6">
    <source>
        <dbReference type="EMBL" id="OQP61860.1"/>
    </source>
</evidence>
<dbReference type="Pfam" id="PF25917">
    <property type="entry name" value="BSH_RND"/>
    <property type="match status" value="1"/>
</dbReference>
<accession>A0A1V9FU60</accession>
<dbReference type="AlphaFoldDB" id="A0A1V9FU60"/>
<dbReference type="GO" id="GO:1990281">
    <property type="term" value="C:efflux pump complex"/>
    <property type="evidence" value="ECO:0007669"/>
    <property type="project" value="TreeGrafter"/>
</dbReference>
<evidence type="ECO:0000259" key="5">
    <source>
        <dbReference type="Pfam" id="PF25990"/>
    </source>
</evidence>
<sequence length="423" mass="44926">MKRYKWIIWTVLALLVAAGIWAWKFKKEASVLVLHTAHPAIGTIANTVTATGTIQPVDTVAVGTQVSGTIKSVFVDFNAPVKKGQLLAQLDKAVLLAQEEQYMANLSQAQANLVFQTSNYNRQQELFNAGAVSKSELENALYLYTNAKGNVASIKAQLASAQRNLSFADIYSPIDGTVLSRSVSEGQTVAASLSTPTLFSIAKDLTKMQVQASVDEADIGNVKKGQRAIFTVDAFPNDTFSGTVKEIRLRPSVSSNVVTYTTIVDAPNAELKLKPGMTASITVYTKEINNILLVPAQALSFQPDSAVRMKYAIAGGPPTGKPGGEAPPAPPTGINAPPTGGKKPTFVWLKKDSSLVLQPVETGLTDETKVQILSGITEADEVVTSYQVTNPEKGSGSKGASSPFMPKPPGGNNKNKNQGPPPQ</sequence>
<dbReference type="Gene3D" id="2.40.50.100">
    <property type="match status" value="1"/>
</dbReference>
<proteinExistence type="inferred from homology"/>
<dbReference type="Gene3D" id="2.40.30.170">
    <property type="match status" value="1"/>
</dbReference>
<dbReference type="EMBL" id="LVYD01000055">
    <property type="protein sequence ID" value="OQP61860.1"/>
    <property type="molecule type" value="Genomic_DNA"/>
</dbReference>
<comment type="caution">
    <text evidence="6">The sequence shown here is derived from an EMBL/GenBank/DDBJ whole genome shotgun (WGS) entry which is preliminary data.</text>
</comment>
<dbReference type="Pfam" id="PF25990">
    <property type="entry name" value="Beta-barrel_YknX"/>
    <property type="match status" value="1"/>
</dbReference>
<dbReference type="InterPro" id="IPR006143">
    <property type="entry name" value="RND_pump_MFP"/>
</dbReference>
<feature type="compositionally biased region" description="Low complexity" evidence="2">
    <location>
        <begin position="410"/>
        <end position="423"/>
    </location>
</feature>
<dbReference type="InterPro" id="IPR058625">
    <property type="entry name" value="MdtA-like_BSH"/>
</dbReference>
<keyword evidence="7" id="KW-1185">Reference proteome</keyword>
<evidence type="ECO:0000256" key="2">
    <source>
        <dbReference type="SAM" id="MobiDB-lite"/>
    </source>
</evidence>
<dbReference type="GO" id="GO:0015562">
    <property type="term" value="F:efflux transmembrane transporter activity"/>
    <property type="evidence" value="ECO:0007669"/>
    <property type="project" value="TreeGrafter"/>
</dbReference>
<evidence type="ECO:0000313" key="7">
    <source>
        <dbReference type="Proteomes" id="UP000192796"/>
    </source>
</evidence>
<dbReference type="InterPro" id="IPR058624">
    <property type="entry name" value="MdtA-like_HH"/>
</dbReference>
<gene>
    <name evidence="6" type="ORF">A3860_30810</name>
</gene>
<dbReference type="OrthoDB" id="9809068at2"/>
<dbReference type="Pfam" id="PF25876">
    <property type="entry name" value="HH_MFP_RND"/>
    <property type="match status" value="1"/>
</dbReference>
<name>A0A1V9FU60_9BACT</name>
<comment type="similarity">
    <text evidence="1">Belongs to the membrane fusion protein (MFP) (TC 8.A.1) family.</text>
</comment>
<feature type="compositionally biased region" description="Low complexity" evidence="2">
    <location>
        <begin position="332"/>
        <end position="341"/>
    </location>
</feature>